<proteinExistence type="inferred from homology"/>
<protein>
    <recommendedName>
        <fullName evidence="8">ALK and LTK ligand 1</fullName>
    </recommendedName>
</protein>
<evidence type="ECO:0000256" key="3">
    <source>
        <dbReference type="ARBA" id="ARBA00022729"/>
    </source>
</evidence>
<dbReference type="Proteomes" id="UP000694580">
    <property type="component" value="Chromosome 13"/>
</dbReference>
<keyword evidence="3 5" id="KW-0732">Signal</keyword>
<evidence type="ECO:0000313" key="7">
    <source>
        <dbReference type="Proteomes" id="UP000694580"/>
    </source>
</evidence>
<sequence>MQAERKWHVLLSVLLLLMTSGHCADGRDAELLAERRTLLHLILRVIGDSQRDKPASRRVTSGLLSVSQDYRFSSRERSVYVPKEDSSRTVAGPVKYSSECTTHFLRLYHNTRDCSKPAYYRRCTRLLTRLAMSPLCTQS</sequence>
<evidence type="ECO:0000313" key="6">
    <source>
        <dbReference type="Ensembl" id="ENSDCDP00010018682.1"/>
    </source>
</evidence>
<comment type="subcellular location">
    <subcellularLocation>
        <location evidence="1">Secreted</location>
    </subcellularLocation>
</comment>
<reference evidence="6" key="3">
    <citation type="submission" date="2025-09" db="UniProtKB">
        <authorList>
            <consortium name="Ensembl"/>
        </authorList>
    </citation>
    <scope>IDENTIFICATION</scope>
</reference>
<dbReference type="GO" id="GO:0030298">
    <property type="term" value="F:receptor signaling protein tyrosine kinase activator activity"/>
    <property type="evidence" value="ECO:0007669"/>
    <property type="project" value="InterPro"/>
</dbReference>
<dbReference type="Pfam" id="PF15129">
    <property type="entry name" value="ALKL1_2"/>
    <property type="match status" value="1"/>
</dbReference>
<comment type="similarity">
    <text evidence="4">Belongs to the ALKAL family.</text>
</comment>
<dbReference type="GO" id="GO:0070378">
    <property type="term" value="P:positive regulation of ERK5 cascade"/>
    <property type="evidence" value="ECO:0007669"/>
    <property type="project" value="TreeGrafter"/>
</dbReference>
<evidence type="ECO:0000256" key="2">
    <source>
        <dbReference type="ARBA" id="ARBA00022525"/>
    </source>
</evidence>
<dbReference type="GO" id="GO:0005125">
    <property type="term" value="F:cytokine activity"/>
    <property type="evidence" value="ECO:0007669"/>
    <property type="project" value="UniProtKB-ARBA"/>
</dbReference>
<dbReference type="InterPro" id="IPR029364">
    <property type="entry name" value="ALKL1/2"/>
</dbReference>
<gene>
    <name evidence="6" type="primary">ALKAL1</name>
</gene>
<evidence type="ECO:0000256" key="5">
    <source>
        <dbReference type="SAM" id="SignalP"/>
    </source>
</evidence>
<dbReference type="PANTHER" id="PTHR28676:SF1">
    <property type="entry name" value="ALK AND LTK LIGAND 1"/>
    <property type="match status" value="1"/>
</dbReference>
<evidence type="ECO:0008006" key="8">
    <source>
        <dbReference type="Google" id="ProtNLM"/>
    </source>
</evidence>
<dbReference type="GO" id="GO:0005576">
    <property type="term" value="C:extracellular region"/>
    <property type="evidence" value="ECO:0007669"/>
    <property type="project" value="UniProtKB-SubCell"/>
</dbReference>
<name>A0AAY4BD64_9TELE</name>
<feature type="signal peptide" evidence="5">
    <location>
        <begin position="1"/>
        <end position="23"/>
    </location>
</feature>
<dbReference type="RefSeq" id="XP_028855840.1">
    <property type="nucleotide sequence ID" value="XM_029000007.1"/>
</dbReference>
<organism evidence="6 7">
    <name type="scientific">Denticeps clupeoides</name>
    <name type="common">denticle herring</name>
    <dbReference type="NCBI Taxonomy" id="299321"/>
    <lineage>
        <taxon>Eukaryota</taxon>
        <taxon>Metazoa</taxon>
        <taxon>Chordata</taxon>
        <taxon>Craniata</taxon>
        <taxon>Vertebrata</taxon>
        <taxon>Euteleostomi</taxon>
        <taxon>Actinopterygii</taxon>
        <taxon>Neopterygii</taxon>
        <taxon>Teleostei</taxon>
        <taxon>Clupei</taxon>
        <taxon>Clupeiformes</taxon>
        <taxon>Denticipitoidei</taxon>
        <taxon>Denticipitidae</taxon>
        <taxon>Denticeps</taxon>
    </lineage>
</organism>
<dbReference type="PANTHER" id="PTHR28676">
    <property type="entry name" value="ALK AND LTK LIGAND 2-RELATED"/>
    <property type="match status" value="1"/>
</dbReference>
<feature type="chain" id="PRO_5044305673" description="ALK and LTK ligand 1" evidence="5">
    <location>
        <begin position="24"/>
        <end position="139"/>
    </location>
</feature>
<keyword evidence="2" id="KW-0964">Secreted</keyword>
<reference evidence="6 7" key="1">
    <citation type="submission" date="2020-06" db="EMBL/GenBank/DDBJ databases">
        <authorList>
            <consortium name="Wellcome Sanger Institute Data Sharing"/>
        </authorList>
    </citation>
    <scope>NUCLEOTIDE SEQUENCE [LARGE SCALE GENOMIC DNA]</scope>
</reference>
<dbReference type="GeneTree" id="ENSGT00940000159969"/>
<dbReference type="GeneID" id="114801739"/>
<reference evidence="6" key="2">
    <citation type="submission" date="2025-08" db="UniProtKB">
        <authorList>
            <consortium name="Ensembl"/>
        </authorList>
    </citation>
    <scope>IDENTIFICATION</scope>
</reference>
<evidence type="ECO:0000256" key="1">
    <source>
        <dbReference type="ARBA" id="ARBA00004613"/>
    </source>
</evidence>
<dbReference type="GO" id="GO:0030971">
    <property type="term" value="F:receptor tyrosine kinase binding"/>
    <property type="evidence" value="ECO:0007669"/>
    <property type="project" value="InterPro"/>
</dbReference>
<accession>A0AAY4BD64</accession>
<dbReference type="GO" id="GO:0070374">
    <property type="term" value="P:positive regulation of ERK1 and ERK2 cascade"/>
    <property type="evidence" value="ECO:0007669"/>
    <property type="project" value="TreeGrafter"/>
</dbReference>
<dbReference type="AlphaFoldDB" id="A0AAY4BD64"/>
<dbReference type="Ensembl" id="ENSDCDT00010019765.1">
    <property type="protein sequence ID" value="ENSDCDP00010018682.1"/>
    <property type="gene ID" value="ENSDCDG00010008454.1"/>
</dbReference>
<evidence type="ECO:0000256" key="4">
    <source>
        <dbReference type="ARBA" id="ARBA00033741"/>
    </source>
</evidence>
<keyword evidence="7" id="KW-1185">Reference proteome</keyword>